<accession>A0A839ZZC2</accession>
<reference evidence="1 2" key="1">
    <citation type="submission" date="2020-08" db="EMBL/GenBank/DDBJ databases">
        <title>Genomic Encyclopedia of Type Strains, Phase IV (KMG-IV): sequencing the most valuable type-strain genomes for metagenomic binning, comparative biology and taxonomic classification.</title>
        <authorList>
            <person name="Goeker M."/>
        </authorList>
    </citation>
    <scope>NUCLEOTIDE SEQUENCE [LARGE SCALE GENOMIC DNA]</scope>
    <source>
        <strain evidence="1 2">DSM 21793</strain>
    </source>
</reference>
<keyword evidence="2" id="KW-1185">Reference proteome</keyword>
<gene>
    <name evidence="1" type="ORF">GGQ61_001184</name>
</gene>
<sequence>MTIVLVIVLGVLAAGFVWLMWLMVTPDPESAAGHQHRSDGDTSDNGLVAVALIAYSAQSEASIDDNASSDTTSH</sequence>
<dbReference type="AlphaFoldDB" id="A0A839ZZC2"/>
<name>A0A839ZZC2_9CAUL</name>
<dbReference type="RefSeq" id="WP_183770661.1">
    <property type="nucleotide sequence ID" value="NZ_JACIDK010000002.1"/>
</dbReference>
<protein>
    <submittedName>
        <fullName evidence="1">Sulfur transfer protein SufE</fullName>
    </submittedName>
</protein>
<organism evidence="1 2">
    <name type="scientific">Phenylobacterium haematophilum</name>
    <dbReference type="NCBI Taxonomy" id="98513"/>
    <lineage>
        <taxon>Bacteria</taxon>
        <taxon>Pseudomonadati</taxon>
        <taxon>Pseudomonadota</taxon>
        <taxon>Alphaproteobacteria</taxon>
        <taxon>Caulobacterales</taxon>
        <taxon>Caulobacteraceae</taxon>
        <taxon>Phenylobacterium</taxon>
    </lineage>
</organism>
<dbReference type="Proteomes" id="UP000530564">
    <property type="component" value="Unassembled WGS sequence"/>
</dbReference>
<evidence type="ECO:0000313" key="1">
    <source>
        <dbReference type="EMBL" id="MBB3890467.1"/>
    </source>
</evidence>
<dbReference type="EMBL" id="JACIDK010000002">
    <property type="protein sequence ID" value="MBB3890467.1"/>
    <property type="molecule type" value="Genomic_DNA"/>
</dbReference>
<evidence type="ECO:0000313" key="2">
    <source>
        <dbReference type="Proteomes" id="UP000530564"/>
    </source>
</evidence>
<comment type="caution">
    <text evidence="1">The sequence shown here is derived from an EMBL/GenBank/DDBJ whole genome shotgun (WGS) entry which is preliminary data.</text>
</comment>
<proteinExistence type="predicted"/>